<dbReference type="EMBL" id="BGZK01000398">
    <property type="protein sequence ID" value="GBP41382.1"/>
    <property type="molecule type" value="Genomic_DNA"/>
</dbReference>
<reference evidence="4 5" key="1">
    <citation type="journal article" date="2019" name="Commun. Biol.">
        <title>The bagworm genome reveals a unique fibroin gene that provides high tensile strength.</title>
        <authorList>
            <person name="Kono N."/>
            <person name="Nakamura H."/>
            <person name="Ohtoshi R."/>
            <person name="Tomita M."/>
            <person name="Numata K."/>
            <person name="Arakawa K."/>
        </authorList>
    </citation>
    <scope>NUCLEOTIDE SEQUENCE [LARGE SCALE GENOMIC DNA]</scope>
</reference>
<accession>A0A4C1VSN7</accession>
<comment type="similarity">
    <text evidence="1">Belongs to the peptidase S33 family.</text>
</comment>
<dbReference type="PANTHER" id="PTHR21661">
    <property type="entry name" value="EPOXIDE HYDROLASE 1-RELATED"/>
    <property type="match status" value="1"/>
</dbReference>
<dbReference type="Proteomes" id="UP000299102">
    <property type="component" value="Unassembled WGS sequence"/>
</dbReference>
<dbReference type="InterPro" id="IPR000073">
    <property type="entry name" value="AB_hydrolase_1"/>
</dbReference>
<sequence>MLHGWPGSIREFYEIIPKLTKVRHGHKFVFEIIAPSIPGFGFSQATSKPGLGSLEIAVIMKNLMERIGIEKYYIQGGDAGHVIGSIMATLFPEKVMGFHTNFVNTLAPSTWILTFLGSFWPSLVVEKELEGRMYPLSEHFSFLLEESGYSHIQASKPDTIGIALTDSPAGLAAYILEKFSTWTNPTFKRASDGELLKKYELTNLLDNVMIYWSSKCITTSMRLYSETLNKRHMAYQLDAIPTLVPTWGIKFKYELSFTPDWILKMKYKNYLQSTNVEDGGHFAAFENPEIMAKDIFDAVETFEEFHGGDWNKSNGCLFEGSAILSEAIFDLGPVWKGFTFNPPRSKIETFWKSTVQRERNSAVVKLFTKMSQWRKIRTRGRTESSNLSNIEHRAVIKYFVKKGKTPKEILKTWYQFFRNLRLRIRWSKMGSLISTRTRAVKMILAQGVL</sequence>
<dbReference type="InterPro" id="IPR029058">
    <property type="entry name" value="AB_hydrolase_fold"/>
</dbReference>
<evidence type="ECO:0000256" key="2">
    <source>
        <dbReference type="ARBA" id="ARBA00022801"/>
    </source>
</evidence>
<dbReference type="GO" id="GO:0004301">
    <property type="term" value="F:epoxide hydrolase activity"/>
    <property type="evidence" value="ECO:0007669"/>
    <property type="project" value="TreeGrafter"/>
</dbReference>
<protein>
    <submittedName>
        <fullName evidence="4">Juvenile hormone epoxide hydrolase</fullName>
    </submittedName>
</protein>
<dbReference type="AlphaFoldDB" id="A0A4C1VSN7"/>
<comment type="caution">
    <text evidence="4">The sequence shown here is derived from an EMBL/GenBank/DDBJ whole genome shotgun (WGS) entry which is preliminary data.</text>
</comment>
<keyword evidence="2 4" id="KW-0378">Hydrolase</keyword>
<evidence type="ECO:0000259" key="3">
    <source>
        <dbReference type="Pfam" id="PF00561"/>
    </source>
</evidence>
<gene>
    <name evidence="4" type="primary">JHEH</name>
    <name evidence="4" type="ORF">EVAR_84726_1</name>
</gene>
<dbReference type="Gene3D" id="3.40.50.1820">
    <property type="entry name" value="alpha/beta hydrolase"/>
    <property type="match status" value="1"/>
</dbReference>
<dbReference type="OrthoDB" id="7130006at2759"/>
<dbReference type="PRINTS" id="PR00412">
    <property type="entry name" value="EPOXHYDRLASE"/>
</dbReference>
<evidence type="ECO:0000256" key="1">
    <source>
        <dbReference type="ARBA" id="ARBA00010088"/>
    </source>
</evidence>
<dbReference type="SUPFAM" id="SSF53474">
    <property type="entry name" value="alpha/beta-Hydrolases"/>
    <property type="match status" value="1"/>
</dbReference>
<organism evidence="4 5">
    <name type="scientific">Eumeta variegata</name>
    <name type="common">Bagworm moth</name>
    <name type="synonym">Eumeta japonica</name>
    <dbReference type="NCBI Taxonomy" id="151549"/>
    <lineage>
        <taxon>Eukaryota</taxon>
        <taxon>Metazoa</taxon>
        <taxon>Ecdysozoa</taxon>
        <taxon>Arthropoda</taxon>
        <taxon>Hexapoda</taxon>
        <taxon>Insecta</taxon>
        <taxon>Pterygota</taxon>
        <taxon>Neoptera</taxon>
        <taxon>Endopterygota</taxon>
        <taxon>Lepidoptera</taxon>
        <taxon>Glossata</taxon>
        <taxon>Ditrysia</taxon>
        <taxon>Tineoidea</taxon>
        <taxon>Psychidae</taxon>
        <taxon>Oiketicinae</taxon>
        <taxon>Eumeta</taxon>
    </lineage>
</organism>
<dbReference type="InterPro" id="IPR000639">
    <property type="entry name" value="Epox_hydrolase-like"/>
</dbReference>
<dbReference type="STRING" id="151549.A0A4C1VSN7"/>
<proteinExistence type="inferred from homology"/>
<dbReference type="Pfam" id="PF00561">
    <property type="entry name" value="Abhydrolase_1"/>
    <property type="match status" value="1"/>
</dbReference>
<evidence type="ECO:0000313" key="4">
    <source>
        <dbReference type="EMBL" id="GBP41382.1"/>
    </source>
</evidence>
<dbReference type="GO" id="GO:0097176">
    <property type="term" value="P:epoxide metabolic process"/>
    <property type="evidence" value="ECO:0007669"/>
    <property type="project" value="TreeGrafter"/>
</dbReference>
<evidence type="ECO:0000313" key="5">
    <source>
        <dbReference type="Proteomes" id="UP000299102"/>
    </source>
</evidence>
<feature type="domain" description="AB hydrolase-1" evidence="3">
    <location>
        <begin position="1"/>
        <end position="99"/>
    </location>
</feature>
<keyword evidence="5" id="KW-1185">Reference proteome</keyword>
<name>A0A4C1VSN7_EUMVA</name>
<dbReference type="PANTHER" id="PTHR21661:SF35">
    <property type="entry name" value="EPOXIDE HYDROLASE"/>
    <property type="match status" value="1"/>
</dbReference>